<protein>
    <recommendedName>
        <fullName evidence="4">Right handed beta helix region</fullName>
    </recommendedName>
</protein>
<dbReference type="InterPro" id="IPR006626">
    <property type="entry name" value="PbH1"/>
</dbReference>
<proteinExistence type="predicted"/>
<dbReference type="InterPro" id="IPR011050">
    <property type="entry name" value="Pectin_lyase_fold/virulence"/>
</dbReference>
<keyword evidence="1" id="KW-0732">Signal</keyword>
<sequence>MSRHLLARRATFFLPLAAAPATSALAAEATATPSPSLAPSLAQSRLLPAAPLAAEEGAAAARQGALALQAGDWRLSTHGDLAAAYLNTIPTFRQAAGDDARLRPIGDELRERVAFTQFETAGRSAGEAIAAAIDYLRRNNGAVGGEVILPQGRPIQVVAPIAAAPGVLVRGPRLIEVPRFPAVSLGVFDVDGADDFALADIGFSLGRRCSPVRVRGNAAGFSARGLRIQEGRSIWFQRARQARLMDIVARGGTSVIGAGAGPDDRIEDVVATGIQGYDLHDEAIDLNFNVRSFHLSGFTFRRCSLARNGEVIDIGGGDCGDISIANGLIDCSGSTHSVAGIRIKQGTRNVNVTGVHIVNGKAQGGIGIHVTHATNLAIGETSVDNSFGRGFFSEPGVSDVTWRGGRCDSPIVVNGSSDLRFDISHDGGGSESRSPAFSFGFGARRISVSGVVRNRPMAPAVVVGHGRGGAVDCTVSDLTVQGAQRAVAAQDGCHRLSVSGLRAQDMAMEAVLLAPGCRNTHLRGIMALDGSGSRPAAFPAIRLGRDCHGTVLRDITARDTREGAGRTSGPALIVDGPCQGVMVDGVLGDNLPAATQIGVDRLQGSAVGAVLTIG</sequence>
<dbReference type="AlphaFoldDB" id="A0A1I4AZ46"/>
<dbReference type="InterPro" id="IPR012334">
    <property type="entry name" value="Pectin_lyas_fold"/>
</dbReference>
<evidence type="ECO:0008006" key="4">
    <source>
        <dbReference type="Google" id="ProtNLM"/>
    </source>
</evidence>
<evidence type="ECO:0000313" key="2">
    <source>
        <dbReference type="EMBL" id="SFK61563.1"/>
    </source>
</evidence>
<dbReference type="EMBL" id="FOSQ01000004">
    <property type="protein sequence ID" value="SFK61563.1"/>
    <property type="molecule type" value="Genomic_DNA"/>
</dbReference>
<organism evidence="2 3">
    <name type="scientific">Falsiroseomonas stagni DSM 19981</name>
    <dbReference type="NCBI Taxonomy" id="1123062"/>
    <lineage>
        <taxon>Bacteria</taxon>
        <taxon>Pseudomonadati</taxon>
        <taxon>Pseudomonadota</taxon>
        <taxon>Alphaproteobacteria</taxon>
        <taxon>Acetobacterales</taxon>
        <taxon>Roseomonadaceae</taxon>
        <taxon>Falsiroseomonas</taxon>
    </lineage>
</organism>
<reference evidence="2 3" key="1">
    <citation type="submission" date="2016-10" db="EMBL/GenBank/DDBJ databases">
        <authorList>
            <person name="de Groot N.N."/>
        </authorList>
    </citation>
    <scope>NUCLEOTIDE SEQUENCE [LARGE SCALE GENOMIC DNA]</scope>
    <source>
        <strain evidence="2 3">DSM 19981</strain>
    </source>
</reference>
<evidence type="ECO:0000313" key="3">
    <source>
        <dbReference type="Proteomes" id="UP000199473"/>
    </source>
</evidence>
<feature type="signal peptide" evidence="1">
    <location>
        <begin position="1"/>
        <end position="26"/>
    </location>
</feature>
<dbReference type="RefSeq" id="WP_092960379.1">
    <property type="nucleotide sequence ID" value="NZ_FOSQ01000004.1"/>
</dbReference>
<keyword evidence="3" id="KW-1185">Reference proteome</keyword>
<accession>A0A1I4AZ46</accession>
<evidence type="ECO:0000256" key="1">
    <source>
        <dbReference type="SAM" id="SignalP"/>
    </source>
</evidence>
<dbReference type="Proteomes" id="UP000199473">
    <property type="component" value="Unassembled WGS sequence"/>
</dbReference>
<dbReference type="Gene3D" id="2.160.20.10">
    <property type="entry name" value="Single-stranded right-handed beta-helix, Pectin lyase-like"/>
    <property type="match status" value="1"/>
</dbReference>
<dbReference type="SMART" id="SM00710">
    <property type="entry name" value="PbH1"/>
    <property type="match status" value="4"/>
</dbReference>
<name>A0A1I4AZ46_9PROT</name>
<gene>
    <name evidence="2" type="ORF">SAMN02745775_104300</name>
</gene>
<feature type="chain" id="PRO_5011664664" description="Right handed beta helix region" evidence="1">
    <location>
        <begin position="27"/>
        <end position="614"/>
    </location>
</feature>
<dbReference type="SUPFAM" id="SSF51126">
    <property type="entry name" value="Pectin lyase-like"/>
    <property type="match status" value="2"/>
</dbReference>